<dbReference type="InterPro" id="IPR036390">
    <property type="entry name" value="WH_DNA-bd_sf"/>
</dbReference>
<dbReference type="InterPro" id="IPR036388">
    <property type="entry name" value="WH-like_DNA-bd_sf"/>
</dbReference>
<evidence type="ECO:0000313" key="3">
    <source>
        <dbReference type="Proteomes" id="UP000198981"/>
    </source>
</evidence>
<proteinExistence type="predicted"/>
<dbReference type="Proteomes" id="UP000198981">
    <property type="component" value="Unassembled WGS sequence"/>
</dbReference>
<protein>
    <recommendedName>
        <fullName evidence="4">S-adenosylmethionine tRNA ribosyltransferase</fullName>
    </recommendedName>
</protein>
<evidence type="ECO:0000256" key="1">
    <source>
        <dbReference type="SAM" id="MobiDB-lite"/>
    </source>
</evidence>
<dbReference type="STRING" id="1960309.SAMN03159343_3334"/>
<feature type="region of interest" description="Disordered" evidence="1">
    <location>
        <begin position="1"/>
        <end position="22"/>
    </location>
</feature>
<keyword evidence="3" id="KW-1185">Reference proteome</keyword>
<name>A0A1G4YQF6_9ACTN</name>
<evidence type="ECO:0008006" key="4">
    <source>
        <dbReference type="Google" id="ProtNLM"/>
    </source>
</evidence>
<dbReference type="EMBL" id="FMUH01000005">
    <property type="protein sequence ID" value="SCX55634.1"/>
    <property type="molecule type" value="Genomic_DNA"/>
</dbReference>
<dbReference type="AlphaFoldDB" id="A0A1G4YQF6"/>
<gene>
    <name evidence="2" type="ORF">SAMN03159343_3334</name>
</gene>
<evidence type="ECO:0000313" key="2">
    <source>
        <dbReference type="EMBL" id="SCX55634.1"/>
    </source>
</evidence>
<dbReference type="Gene3D" id="1.10.10.10">
    <property type="entry name" value="Winged helix-like DNA-binding domain superfamily/Winged helix DNA-binding domain"/>
    <property type="match status" value="1"/>
</dbReference>
<accession>A0A1G4YQF6</accession>
<organism evidence="2 3">
    <name type="scientific">Klenkia marina</name>
    <dbReference type="NCBI Taxonomy" id="1960309"/>
    <lineage>
        <taxon>Bacteria</taxon>
        <taxon>Bacillati</taxon>
        <taxon>Actinomycetota</taxon>
        <taxon>Actinomycetes</taxon>
        <taxon>Geodermatophilales</taxon>
        <taxon>Geodermatophilaceae</taxon>
        <taxon>Klenkia</taxon>
    </lineage>
</organism>
<dbReference type="SUPFAM" id="SSF46785">
    <property type="entry name" value="Winged helix' DNA-binding domain"/>
    <property type="match status" value="1"/>
</dbReference>
<dbReference type="InterPro" id="IPR021660">
    <property type="entry name" value="DUF3253"/>
</dbReference>
<dbReference type="Pfam" id="PF11625">
    <property type="entry name" value="DUF3253"/>
    <property type="match status" value="1"/>
</dbReference>
<reference evidence="3" key="1">
    <citation type="submission" date="2016-10" db="EMBL/GenBank/DDBJ databases">
        <authorList>
            <person name="Varghese N."/>
            <person name="Submissions S."/>
        </authorList>
    </citation>
    <scope>NUCLEOTIDE SEQUENCE [LARGE SCALE GENOMIC DNA]</scope>
    <source>
        <strain evidence="3">DSM 45722</strain>
    </source>
</reference>
<sequence>MVPPMALEPPGAHPGSVSASTDQLARRIEELLDARAPTSSICPSDAARAVDPDGWRELMDDARAAAGELAAQGRVQVTQRGEVVDVATARGPVRIRRPR</sequence>